<evidence type="ECO:0000313" key="3">
    <source>
        <dbReference type="Proteomes" id="UP001597189"/>
    </source>
</evidence>
<keyword evidence="1" id="KW-0472">Membrane</keyword>
<feature type="transmembrane region" description="Helical" evidence="1">
    <location>
        <begin position="45"/>
        <end position="64"/>
    </location>
</feature>
<proteinExistence type="predicted"/>
<accession>A0ABW4D542</accession>
<evidence type="ECO:0000313" key="2">
    <source>
        <dbReference type="EMBL" id="MFD1456671.1"/>
    </source>
</evidence>
<feature type="transmembrane region" description="Helical" evidence="1">
    <location>
        <begin position="7"/>
        <end position="25"/>
    </location>
</feature>
<dbReference type="Proteomes" id="UP001597189">
    <property type="component" value="Unassembled WGS sequence"/>
</dbReference>
<gene>
    <name evidence="2" type="ORF">ACFQ44_13505</name>
</gene>
<protein>
    <submittedName>
        <fullName evidence="2">Uncharacterized protein</fullName>
    </submittedName>
</protein>
<keyword evidence="1" id="KW-1133">Transmembrane helix</keyword>
<feature type="transmembrane region" description="Helical" evidence="1">
    <location>
        <begin position="71"/>
        <end position="89"/>
    </location>
</feature>
<keyword evidence="1" id="KW-0812">Transmembrane</keyword>
<name>A0ABW4D542_9LACO</name>
<dbReference type="EMBL" id="JBHTOD010000016">
    <property type="protein sequence ID" value="MFD1456671.1"/>
    <property type="molecule type" value="Genomic_DNA"/>
</dbReference>
<organism evidence="2 3">
    <name type="scientific">Levilactobacillus lanxiensis</name>
    <dbReference type="NCBI Taxonomy" id="2799568"/>
    <lineage>
        <taxon>Bacteria</taxon>
        <taxon>Bacillati</taxon>
        <taxon>Bacillota</taxon>
        <taxon>Bacilli</taxon>
        <taxon>Lactobacillales</taxon>
        <taxon>Lactobacillaceae</taxon>
        <taxon>Levilactobacillus</taxon>
    </lineage>
</organism>
<reference evidence="3" key="1">
    <citation type="journal article" date="2019" name="Int. J. Syst. Evol. Microbiol.">
        <title>The Global Catalogue of Microorganisms (GCM) 10K type strain sequencing project: providing services to taxonomists for standard genome sequencing and annotation.</title>
        <authorList>
            <consortium name="The Broad Institute Genomics Platform"/>
            <consortium name="The Broad Institute Genome Sequencing Center for Infectious Disease"/>
            <person name="Wu L."/>
            <person name="Ma J."/>
        </authorList>
    </citation>
    <scope>NUCLEOTIDE SEQUENCE [LARGE SCALE GENOMIC DNA]</scope>
    <source>
        <strain evidence="3">CCM 8979</strain>
    </source>
</reference>
<sequence>MQHRLKISLIGLGVVGIGIAIYLAWGDMVNTMALTYGDTATNELVLWELTAAATIIFALSLFWLRFRGITCLSGLLGFISMSGYALLVGTGLSPLIGGYLVYLGVGCGLKCYANKV</sequence>
<comment type="caution">
    <text evidence="2">The sequence shown here is derived from an EMBL/GenBank/DDBJ whole genome shotgun (WGS) entry which is preliminary data.</text>
</comment>
<evidence type="ECO:0000256" key="1">
    <source>
        <dbReference type="SAM" id="Phobius"/>
    </source>
</evidence>
<keyword evidence="3" id="KW-1185">Reference proteome</keyword>
<dbReference type="RefSeq" id="WP_203647093.1">
    <property type="nucleotide sequence ID" value="NZ_BOLN01000016.1"/>
</dbReference>